<evidence type="ECO:0000313" key="4">
    <source>
        <dbReference type="EMBL" id="ELP86780.1"/>
    </source>
</evidence>
<protein>
    <recommendedName>
        <fullName evidence="6">Protein serine/threonine kinase</fullName>
    </recommendedName>
</protein>
<dbReference type="InterPro" id="IPR011009">
    <property type="entry name" value="Kinase-like_dom_sf"/>
</dbReference>
<dbReference type="InterPro" id="IPR017441">
    <property type="entry name" value="Protein_kinase_ATP_BS"/>
</dbReference>
<dbReference type="GO" id="GO:0005524">
    <property type="term" value="F:ATP binding"/>
    <property type="evidence" value="ECO:0007669"/>
    <property type="project" value="UniProtKB-UniRule"/>
</dbReference>
<dbReference type="AlphaFoldDB" id="A0A0A1U4W2"/>
<name>A0A0A1U4W2_ENTIV</name>
<feature type="binding site" evidence="1">
    <location>
        <position position="1275"/>
    </location>
    <ligand>
        <name>ATP</name>
        <dbReference type="ChEBI" id="CHEBI:30616"/>
    </ligand>
</feature>
<keyword evidence="2" id="KW-0812">Transmembrane</keyword>
<keyword evidence="1" id="KW-0547">Nucleotide-binding</keyword>
<evidence type="ECO:0000256" key="3">
    <source>
        <dbReference type="SAM" id="SignalP"/>
    </source>
</evidence>
<dbReference type="EMBL" id="KB206930">
    <property type="protein sequence ID" value="ELP86780.1"/>
    <property type="molecule type" value="Genomic_DNA"/>
</dbReference>
<feature type="transmembrane region" description="Helical" evidence="2">
    <location>
        <begin position="1068"/>
        <end position="1091"/>
    </location>
</feature>
<reference evidence="4 5" key="1">
    <citation type="submission" date="2012-10" db="EMBL/GenBank/DDBJ databases">
        <authorList>
            <person name="Zafar N."/>
            <person name="Inman J."/>
            <person name="Hall N."/>
            <person name="Lorenzi H."/>
            <person name="Caler E."/>
        </authorList>
    </citation>
    <scope>NUCLEOTIDE SEQUENCE [LARGE SCALE GENOMIC DNA]</scope>
    <source>
        <strain evidence="4 5">IP1</strain>
    </source>
</reference>
<sequence>MIVIYLIVLFIVKTHTQKCPENYTFYKQVNYNSNCRTSSDIIVGIKGDYTKILFEMSDNSKLYTDSSLIITGKGLIVMLTESELIVNYQVLINQEGQLILNTKSNFSTFGTTTLDDKSQISITGNSKVEIINDTLFKGNSILKMKGNSSFNSTGRMELFDNSKILLTENNKLYSSVILYFHSTSSCVLSHSSIVFAKQINTADKAQIIINNRSEINVMDSIYHYESALFTMNNNSVFKITNNAIFSLNAVFEMNHYSNLTVGSIIQLLDNFNFFMKGNSVVTIKSELKTTGTSMFSMKSNACLNSTGDVIVVDNSNLIMEDYSIIEVGNLLKLDDFGRLQMSSFSIIQGIKGHILIANNSVVSLTDSSIILTRNFSLIKGGKIKIETEFSIRTMSTQNIMCNEGIFEIVGGMYIETNNGISMSNCIFDVAKRTIYDIPLIITNEIYSFDCNIKSEESFDVVYSKTPFSFKPPEGMLSLMDNKLLRFGDSITVYCHLIKYNEITKEIIFAESYCPCSNKYCYMTPLTNISEMLFDYDNKGITENYIPGNNKITEDYDTQSAIIGTNQFSFYFVDKFVMTIKSKQMIQLQTVKLTKQILFIAENYMVNRTIFYTSVVYSYKGFKMLTGIYCKSGYYYNKTLFDCVSYTDCLYPNCLDCSIDRKVCLYCQPNYILINKKCEAITNCLYLTKNRCLKCREGFLLKEGHCTYSDCQIYKNKNSCLLCNTNKDMINVNGLCTNYSSNVEMTSSKSVTSCSKGFITNSTYCVSCKSLYTLSELCDNGHPTKCISNTEMTKDYQCRNKVCQTINDSNGMCTNSIKNCVFMTNTKCQECNSGFILSNNSCVKNDINCLNSSKYGCLRCVDTYYFNNSNKRCEKCNENCQTCMTFSTKCLSCKYNEFLTNSVCKKTEELVDKCVHLSPTGGCVICSSGYYRYGFDCVECDIKCSTCNYKNGCLTCNETNYQTTDGNCLPQSSINGCLVNVTQNGCAICSNHYFRVNSNECQKCSENCKKCSSEYFCTSCETTKVLLSDGSCRGINEIKKCIEIINSKCTKCLFLNSPNKDGVYCEKKALWWFVLIVIIASIFVLVIIGLMITKFTRKILHIFYSKTFEKKTLFEMNISNISFILMKGGISVSSKEIDFNLEKDEILVNEETRNILCVGNTSKCVQKVQLSVSSKVEKISIRVDPEIVSLKRGIACEFSIYIKPICTCLIKNNLQIISKNLSTGEERFNEITMIGVTEQTTKIDYDELIEDNKIGEGSFGTVYKGKFRSFDVAIKKMKNTI</sequence>
<dbReference type="SUPFAM" id="SSF57184">
    <property type="entry name" value="Growth factor receptor domain"/>
    <property type="match status" value="3"/>
</dbReference>
<proteinExistence type="predicted"/>
<dbReference type="PANTHER" id="PTHR45756:SF1">
    <property type="entry name" value="PROTEIN KINASE DOMAIN CONTAINING PROTEIN"/>
    <property type="match status" value="1"/>
</dbReference>
<dbReference type="Gene3D" id="3.30.200.20">
    <property type="entry name" value="Phosphorylase Kinase, domain 1"/>
    <property type="match status" value="1"/>
</dbReference>
<dbReference type="VEuPathDB" id="AmoebaDB:EIN_528290"/>
<feature type="signal peptide" evidence="3">
    <location>
        <begin position="1"/>
        <end position="16"/>
    </location>
</feature>
<dbReference type="SUPFAM" id="SSF56112">
    <property type="entry name" value="Protein kinase-like (PK-like)"/>
    <property type="match status" value="1"/>
</dbReference>
<dbReference type="PANTHER" id="PTHR45756">
    <property type="entry name" value="PALMITOYLTRANSFERASE"/>
    <property type="match status" value="1"/>
</dbReference>
<dbReference type="PROSITE" id="PS00107">
    <property type="entry name" value="PROTEIN_KINASE_ATP"/>
    <property type="match status" value="1"/>
</dbReference>
<dbReference type="InterPro" id="IPR009030">
    <property type="entry name" value="Growth_fac_rcpt_cys_sf"/>
</dbReference>
<dbReference type="GeneID" id="14885758"/>
<evidence type="ECO:0000313" key="5">
    <source>
        <dbReference type="Proteomes" id="UP000014680"/>
    </source>
</evidence>
<dbReference type="RefSeq" id="XP_004253551.1">
    <property type="nucleotide sequence ID" value="XM_004253503.1"/>
</dbReference>
<keyword evidence="1" id="KW-0067">ATP-binding</keyword>
<evidence type="ECO:0000256" key="2">
    <source>
        <dbReference type="SAM" id="Phobius"/>
    </source>
</evidence>
<feature type="chain" id="PRO_5001980563" description="Protein serine/threonine kinase" evidence="3">
    <location>
        <begin position="17"/>
        <end position="1280"/>
    </location>
</feature>
<dbReference type="InterPro" id="IPR053215">
    <property type="entry name" value="TKL_Ser/Thr_kinase"/>
</dbReference>
<dbReference type="Gene3D" id="2.10.220.10">
    <property type="entry name" value="Hormone Receptor, Insulin-like Growth Factor Receptor 1, Chain A, domain 2"/>
    <property type="match status" value="1"/>
</dbReference>
<dbReference type="SMART" id="SM00261">
    <property type="entry name" value="FU"/>
    <property type="match status" value="4"/>
</dbReference>
<keyword evidence="5" id="KW-1185">Reference proteome</keyword>
<keyword evidence="3" id="KW-0732">Signal</keyword>
<dbReference type="OMA" id="CEAITNC"/>
<dbReference type="OrthoDB" id="300641at2759"/>
<evidence type="ECO:0000256" key="1">
    <source>
        <dbReference type="PROSITE-ProRule" id="PRU10141"/>
    </source>
</evidence>
<evidence type="ECO:0008006" key="6">
    <source>
        <dbReference type="Google" id="ProtNLM"/>
    </source>
</evidence>
<accession>A0A0A1U4W2</accession>
<gene>
    <name evidence="4" type="ORF">EIN_528290</name>
</gene>
<dbReference type="KEGG" id="eiv:EIN_528290"/>
<keyword evidence="2" id="KW-1133">Transmembrane helix</keyword>
<dbReference type="InterPro" id="IPR006212">
    <property type="entry name" value="Furin_repeat"/>
</dbReference>
<organism evidence="4 5">
    <name type="scientific">Entamoeba invadens IP1</name>
    <dbReference type="NCBI Taxonomy" id="370355"/>
    <lineage>
        <taxon>Eukaryota</taxon>
        <taxon>Amoebozoa</taxon>
        <taxon>Evosea</taxon>
        <taxon>Archamoebae</taxon>
        <taxon>Mastigamoebida</taxon>
        <taxon>Entamoebidae</taxon>
        <taxon>Entamoeba</taxon>
    </lineage>
</organism>
<keyword evidence="2" id="KW-0472">Membrane</keyword>
<dbReference type="Proteomes" id="UP000014680">
    <property type="component" value="Unassembled WGS sequence"/>
</dbReference>